<dbReference type="InterPro" id="IPR002575">
    <property type="entry name" value="Aminoglycoside_PTrfase"/>
</dbReference>
<evidence type="ECO:0000313" key="3">
    <source>
        <dbReference type="EMBL" id="QHW29792.1"/>
    </source>
</evidence>
<evidence type="ECO:0000259" key="2">
    <source>
        <dbReference type="PROSITE" id="PS50943"/>
    </source>
</evidence>
<keyword evidence="3" id="KW-0808">Transferase</keyword>
<dbReference type="AlphaFoldDB" id="A0A6C0NZ93"/>
<dbReference type="KEGG" id="prz:GZH47_02360"/>
<evidence type="ECO:0000256" key="1">
    <source>
        <dbReference type="ARBA" id="ARBA00023125"/>
    </source>
</evidence>
<dbReference type="Gene3D" id="3.30.200.150">
    <property type="match status" value="1"/>
</dbReference>
<evidence type="ECO:0000313" key="4">
    <source>
        <dbReference type="Proteomes" id="UP000479114"/>
    </source>
</evidence>
<gene>
    <name evidence="3" type="ORF">GZH47_02360</name>
</gene>
<dbReference type="Proteomes" id="UP000479114">
    <property type="component" value="Chromosome"/>
</dbReference>
<organism evidence="3 4">
    <name type="scientific">Paenibacillus rhizovicinus</name>
    <dbReference type="NCBI Taxonomy" id="2704463"/>
    <lineage>
        <taxon>Bacteria</taxon>
        <taxon>Bacillati</taxon>
        <taxon>Bacillota</taxon>
        <taxon>Bacilli</taxon>
        <taxon>Bacillales</taxon>
        <taxon>Paenibacillaceae</taxon>
        <taxon>Paenibacillus</taxon>
    </lineage>
</organism>
<dbReference type="Gene3D" id="1.10.260.40">
    <property type="entry name" value="lambda repressor-like DNA-binding domains"/>
    <property type="match status" value="1"/>
</dbReference>
<dbReference type="PANTHER" id="PTHR46558:SF13">
    <property type="entry name" value="HTH-TYPE TRANSCRIPTIONAL REGULATOR IMMR"/>
    <property type="match status" value="1"/>
</dbReference>
<dbReference type="SMART" id="SM00530">
    <property type="entry name" value="HTH_XRE"/>
    <property type="match status" value="1"/>
</dbReference>
<accession>A0A6C0NZ93</accession>
<dbReference type="SUPFAM" id="SSF56112">
    <property type="entry name" value="Protein kinase-like (PK-like)"/>
    <property type="match status" value="1"/>
</dbReference>
<feature type="domain" description="HTH cro/C1-type" evidence="2">
    <location>
        <begin position="7"/>
        <end position="61"/>
    </location>
</feature>
<dbReference type="InterPro" id="IPR010982">
    <property type="entry name" value="Lambda_DNA-bd_dom_sf"/>
</dbReference>
<dbReference type="InterPro" id="IPR011009">
    <property type="entry name" value="Kinase-like_dom_sf"/>
</dbReference>
<reference evidence="3 4" key="1">
    <citation type="submission" date="2020-02" db="EMBL/GenBank/DDBJ databases">
        <title>Paenibacillus sp. nov., isolated from rhizosphere soil of tomato.</title>
        <authorList>
            <person name="Weon H.-Y."/>
            <person name="Lee S.A."/>
        </authorList>
    </citation>
    <scope>NUCLEOTIDE SEQUENCE [LARGE SCALE GENOMIC DNA]</scope>
    <source>
        <strain evidence="3 4">14171R-81</strain>
    </source>
</reference>
<sequence length="375" mass="43036">MTIGEKLKLRRLKAGFTQEQIAAKMNIARQTLSNWEVGKNMPDIDSIIVLARIYNLSLDELLLSKIFFKGVLTMFPKRTKDEIHAMIRSQFPEAADLKELTGGLASQTFSFDVKGQRCVFKTGTRMEVHEKEQWVYNKYHQLLPLRRMIGNSETSQQQPYAVFEYIEGVKVFDLSSKELFDVMASILELLATLQSVDVSDVDGYGRFDETGKASYLTWNDFIEAIDNESIYDWSRLDLKKIDAEVIDAAIHKLKQGAPHIKISKKQLIHGDLGSFNLIADRGRITGLIDWSLSMYGDHLYDIANFMFWNEDKLQPLIAHLSVQYMNTAEDRRTISCYMLRIGLEELYNTLIMNEAGYDVEWVANRLQTITDGSEI</sequence>
<dbReference type="PROSITE" id="PS50943">
    <property type="entry name" value="HTH_CROC1"/>
    <property type="match status" value="1"/>
</dbReference>
<dbReference type="GO" id="GO:0016740">
    <property type="term" value="F:transferase activity"/>
    <property type="evidence" value="ECO:0007669"/>
    <property type="project" value="UniProtKB-KW"/>
</dbReference>
<dbReference type="InterPro" id="IPR001387">
    <property type="entry name" value="Cro/C1-type_HTH"/>
</dbReference>
<dbReference type="Pfam" id="PF01381">
    <property type="entry name" value="HTH_3"/>
    <property type="match status" value="1"/>
</dbReference>
<dbReference type="RefSeq" id="WP_162638361.1">
    <property type="nucleotide sequence ID" value="NZ_CP048286.1"/>
</dbReference>
<name>A0A6C0NZ93_9BACL</name>
<dbReference type="SUPFAM" id="SSF47413">
    <property type="entry name" value="lambda repressor-like DNA-binding domains"/>
    <property type="match status" value="1"/>
</dbReference>
<dbReference type="GO" id="GO:0003677">
    <property type="term" value="F:DNA binding"/>
    <property type="evidence" value="ECO:0007669"/>
    <property type="project" value="UniProtKB-KW"/>
</dbReference>
<dbReference type="CDD" id="cd00093">
    <property type="entry name" value="HTH_XRE"/>
    <property type="match status" value="1"/>
</dbReference>
<keyword evidence="1" id="KW-0238">DNA-binding</keyword>
<dbReference type="Gene3D" id="3.90.1200.10">
    <property type="match status" value="1"/>
</dbReference>
<protein>
    <submittedName>
        <fullName evidence="3">Phosphotransferase</fullName>
    </submittedName>
</protein>
<proteinExistence type="predicted"/>
<dbReference type="Pfam" id="PF01636">
    <property type="entry name" value="APH"/>
    <property type="match status" value="1"/>
</dbReference>
<dbReference type="EMBL" id="CP048286">
    <property type="protein sequence ID" value="QHW29792.1"/>
    <property type="molecule type" value="Genomic_DNA"/>
</dbReference>
<keyword evidence="4" id="KW-1185">Reference proteome</keyword>
<dbReference type="PANTHER" id="PTHR46558">
    <property type="entry name" value="TRACRIPTIONAL REGULATORY PROTEIN-RELATED-RELATED"/>
    <property type="match status" value="1"/>
</dbReference>